<name>A0A7L4LZW4_GLAPT</name>
<reference evidence="2 3" key="1">
    <citation type="submission" date="2019-09" db="EMBL/GenBank/DDBJ databases">
        <title>Bird 10,000 Genomes (B10K) Project - Family phase.</title>
        <authorList>
            <person name="Zhang G."/>
        </authorList>
    </citation>
    <scope>NUCLEOTIDE SEQUENCE [LARGE SCALE GENOMIC DNA]</scope>
    <source>
        <strain evidence="2">B10K-CU-031-08</strain>
        <tissue evidence="2">Muscle</tissue>
    </source>
</reference>
<organism evidence="2 3">
    <name type="scientific">Glareola pratincola</name>
    <name type="common">Collared pratincole</name>
    <name type="synonym">Hirundo pratincola</name>
    <dbReference type="NCBI Taxonomy" id="43316"/>
    <lineage>
        <taxon>Eukaryota</taxon>
        <taxon>Metazoa</taxon>
        <taxon>Chordata</taxon>
        <taxon>Craniata</taxon>
        <taxon>Vertebrata</taxon>
        <taxon>Euteleostomi</taxon>
        <taxon>Archelosauria</taxon>
        <taxon>Archosauria</taxon>
        <taxon>Dinosauria</taxon>
        <taxon>Saurischia</taxon>
        <taxon>Theropoda</taxon>
        <taxon>Coelurosauria</taxon>
        <taxon>Aves</taxon>
        <taxon>Neognathae</taxon>
        <taxon>Neoaves</taxon>
        <taxon>Charadriiformes</taxon>
        <taxon>Glareolidae</taxon>
        <taxon>Glareola</taxon>
    </lineage>
</organism>
<feature type="non-terminal residue" evidence="2">
    <location>
        <position position="389"/>
    </location>
</feature>
<gene>
    <name evidence="2" type="primary">Spata48</name>
    <name evidence="2" type="ORF">GLAPRA_R04892</name>
</gene>
<dbReference type="PANTHER" id="PTHR34759:SF1">
    <property type="entry name" value="SPERMATOGENESIS-ASSOCIATED PROTEIN 48"/>
    <property type="match status" value="1"/>
</dbReference>
<keyword evidence="3" id="KW-1185">Reference proteome</keyword>
<dbReference type="Pfam" id="PF15073">
    <property type="entry name" value="SPATA48"/>
    <property type="match status" value="1"/>
</dbReference>
<sequence>YQSLLKKMHMPVVRGSVNRHDFANFEEKTSNSFLKFNPFTPPVGPNYPLFPHRGDVPLEDPCSGFMSPGADADLQPNIGRAIESLVDYSDVKPHQRIPITEKRGQTDHRRQMILLEETNQNRRWNSRAVSAPSVRARLRDWRTPVKVAPALPDQNHIFAFGMDPSFKASESSDHSARWREEKARDYFYKSNTQKAYEEVPWDNILPSKVQPPESTVEVLADPVSQCFTKRRYNPEPEISQVVGVLWDRFQTRSFTCPQRPVNFVSRSSRTCHIPLYTGCVGAVDFEDVDNANVDLIPLNHVRTSKPRYTSTAHTPNIPGYTGKVHWSATHPANSNLPSTTPSIIAQLHGYIAKHRSSSQYNHQGPLSQMVTSVSPQNSFNKRERETITV</sequence>
<evidence type="ECO:0000313" key="2">
    <source>
        <dbReference type="EMBL" id="NXY70937.1"/>
    </source>
</evidence>
<protein>
    <submittedName>
        <fullName evidence="2">SPT48 protein</fullName>
    </submittedName>
</protein>
<dbReference type="InterPro" id="IPR027867">
    <property type="entry name" value="SPATA48"/>
</dbReference>
<evidence type="ECO:0000313" key="3">
    <source>
        <dbReference type="Proteomes" id="UP000583049"/>
    </source>
</evidence>
<comment type="caution">
    <text evidence="2">The sequence shown here is derived from an EMBL/GenBank/DDBJ whole genome shotgun (WGS) entry which is preliminary data.</text>
</comment>
<feature type="non-terminal residue" evidence="2">
    <location>
        <position position="1"/>
    </location>
</feature>
<feature type="compositionally biased region" description="Polar residues" evidence="1">
    <location>
        <begin position="359"/>
        <end position="379"/>
    </location>
</feature>
<dbReference type="PANTHER" id="PTHR34759">
    <property type="entry name" value="SPERMATOGENESIS-ASSOCIATED PROTEIN 48"/>
    <property type="match status" value="1"/>
</dbReference>
<feature type="region of interest" description="Disordered" evidence="1">
    <location>
        <begin position="359"/>
        <end position="389"/>
    </location>
</feature>
<feature type="compositionally biased region" description="Basic and acidic residues" evidence="1">
    <location>
        <begin position="380"/>
        <end position="389"/>
    </location>
</feature>
<accession>A0A7L4LZW4</accession>
<dbReference type="AlphaFoldDB" id="A0A7L4LZW4"/>
<evidence type="ECO:0000256" key="1">
    <source>
        <dbReference type="SAM" id="MobiDB-lite"/>
    </source>
</evidence>
<dbReference type="EMBL" id="VWPO01000637">
    <property type="protein sequence ID" value="NXY70937.1"/>
    <property type="molecule type" value="Genomic_DNA"/>
</dbReference>
<proteinExistence type="predicted"/>
<dbReference type="Proteomes" id="UP000583049">
    <property type="component" value="Unassembled WGS sequence"/>
</dbReference>